<dbReference type="GO" id="GO:0016989">
    <property type="term" value="F:sigma factor antagonist activity"/>
    <property type="evidence" value="ECO:0007669"/>
    <property type="project" value="TreeGrafter"/>
</dbReference>
<dbReference type="STRING" id="1150368.SAMN02927921_03828"/>
<evidence type="ECO:0000259" key="2">
    <source>
        <dbReference type="Pfam" id="PF16344"/>
    </source>
</evidence>
<dbReference type="Gene3D" id="3.55.50.30">
    <property type="match status" value="1"/>
</dbReference>
<dbReference type="Pfam" id="PF16344">
    <property type="entry name" value="FecR_C"/>
    <property type="match status" value="1"/>
</dbReference>
<dbReference type="RefSeq" id="WP_072319067.1">
    <property type="nucleotide sequence ID" value="NZ_FPJE01000031.1"/>
</dbReference>
<organism evidence="3 4">
    <name type="scientific">Sinomicrobium oceani</name>
    <dbReference type="NCBI Taxonomy" id="1150368"/>
    <lineage>
        <taxon>Bacteria</taxon>
        <taxon>Pseudomonadati</taxon>
        <taxon>Bacteroidota</taxon>
        <taxon>Flavobacteriia</taxon>
        <taxon>Flavobacteriales</taxon>
        <taxon>Flavobacteriaceae</taxon>
        <taxon>Sinomicrobium</taxon>
    </lineage>
</organism>
<dbReference type="Gene3D" id="2.60.120.1440">
    <property type="match status" value="1"/>
</dbReference>
<dbReference type="OrthoDB" id="704021at2"/>
<keyword evidence="4" id="KW-1185">Reference proteome</keyword>
<gene>
    <name evidence="3" type="ORF">SAMN02927921_03828</name>
</gene>
<reference evidence="3 4" key="1">
    <citation type="submission" date="2016-11" db="EMBL/GenBank/DDBJ databases">
        <authorList>
            <person name="Jaros S."/>
            <person name="Januszkiewicz K."/>
            <person name="Wedrychowicz H."/>
        </authorList>
    </citation>
    <scope>NUCLEOTIDE SEQUENCE [LARGE SCALE GENOMIC DNA]</scope>
    <source>
        <strain evidence="3 4">CGMCC 1.12145</strain>
    </source>
</reference>
<dbReference type="InterPro" id="IPR012373">
    <property type="entry name" value="Ferrdict_sens_TM"/>
</dbReference>
<dbReference type="PANTHER" id="PTHR30273:SF2">
    <property type="entry name" value="PROTEIN FECR"/>
    <property type="match status" value="1"/>
</dbReference>
<dbReference type="InterPro" id="IPR006860">
    <property type="entry name" value="FecR"/>
</dbReference>
<proteinExistence type="predicted"/>
<evidence type="ECO:0000313" key="3">
    <source>
        <dbReference type="EMBL" id="SFW73942.1"/>
    </source>
</evidence>
<name>A0A1K1RPI4_9FLAO</name>
<evidence type="ECO:0000259" key="1">
    <source>
        <dbReference type="Pfam" id="PF04773"/>
    </source>
</evidence>
<dbReference type="Pfam" id="PF04773">
    <property type="entry name" value="FecR"/>
    <property type="match status" value="1"/>
</dbReference>
<feature type="domain" description="FecR protein" evidence="1">
    <location>
        <begin position="186"/>
        <end position="275"/>
    </location>
</feature>
<dbReference type="EMBL" id="FPJE01000031">
    <property type="protein sequence ID" value="SFW73942.1"/>
    <property type="molecule type" value="Genomic_DNA"/>
</dbReference>
<accession>A0A1K1RPI4</accession>
<dbReference type="InterPro" id="IPR032508">
    <property type="entry name" value="FecR_C"/>
</dbReference>
<dbReference type="AlphaFoldDB" id="A0A1K1RPI4"/>
<dbReference type="PANTHER" id="PTHR30273">
    <property type="entry name" value="PERIPLASMIC SIGNAL SENSOR AND SIGMA FACTOR ACTIVATOR FECR-RELATED"/>
    <property type="match status" value="1"/>
</dbReference>
<sequence>MINFIKITNLAKKLADMVLRGKTIEKKDIEGDHFSDEDKDYVITHLSDPGKVEARKKLAKEVAGSKNRDWQKVEAIIRPVPRKRKIRNNWMKAAAVFTGLITMGYVYYKNMPVAVAPGTEPGGQQITLRLPDGSIRVLEEDHNGEIRDQDGQTVGTRRGSRIHYRRDSESRGSGEVVYHEIYIPFGKTFQLELSDGTVVNLNAGSSLKYPVHFGNTGNRAVYLDGEAYFDVRKNPAQPFVVRTGDINVQVLGTRFVVNSYKEESRIRTVLVEGSVALYKKGEVYTPEKAAMLAPGQKATWDKTQKDLSFEEVDTGLYTGWLNGKLIFNHVRFGEILRRLERYYDITIINKNKALNDEIFTAGFEGEPIENVLNAFGRSYTFEYTIAGQTITIAE</sequence>
<protein>
    <submittedName>
        <fullName evidence="3">FecR family protein</fullName>
    </submittedName>
</protein>
<feature type="domain" description="Protein FecR C-terminal" evidence="2">
    <location>
        <begin position="324"/>
        <end position="392"/>
    </location>
</feature>
<dbReference type="Proteomes" id="UP000182248">
    <property type="component" value="Unassembled WGS sequence"/>
</dbReference>
<evidence type="ECO:0000313" key="4">
    <source>
        <dbReference type="Proteomes" id="UP000182248"/>
    </source>
</evidence>